<dbReference type="EMBL" id="JALXSQ010000058">
    <property type="protein sequence ID" value="MCT2043601.1"/>
    <property type="molecule type" value="Genomic_DNA"/>
</dbReference>
<dbReference type="InterPro" id="IPR050367">
    <property type="entry name" value="APC_superfamily"/>
</dbReference>
<feature type="transmembrane region" description="Helical" evidence="7">
    <location>
        <begin position="424"/>
        <end position="447"/>
    </location>
</feature>
<feature type="transmembrane region" description="Helical" evidence="7">
    <location>
        <begin position="35"/>
        <end position="55"/>
    </location>
</feature>
<reference evidence="8 9" key="1">
    <citation type="submission" date="2022-04" db="EMBL/GenBank/DDBJ databases">
        <title>Human microbiome associated bacterial genomes.</title>
        <authorList>
            <person name="Sandstrom S."/>
            <person name="Salamzade R."/>
            <person name="Kalan L.R."/>
        </authorList>
    </citation>
    <scope>NUCLEOTIDE SEQUENCE [LARGE SCALE GENOMIC DNA]</scope>
    <source>
        <strain evidence="9">p3-SID1799</strain>
    </source>
</reference>
<feature type="transmembrane region" description="Helical" evidence="7">
    <location>
        <begin position="175"/>
        <end position="196"/>
    </location>
</feature>
<keyword evidence="3 7" id="KW-0812">Transmembrane</keyword>
<dbReference type="PIRSF" id="PIRSF006060">
    <property type="entry name" value="AA_transporter"/>
    <property type="match status" value="1"/>
</dbReference>
<dbReference type="PANTHER" id="PTHR42770">
    <property type="entry name" value="AMINO ACID TRANSPORTER-RELATED"/>
    <property type="match status" value="1"/>
</dbReference>
<evidence type="ECO:0000256" key="7">
    <source>
        <dbReference type="SAM" id="Phobius"/>
    </source>
</evidence>
<feature type="compositionally biased region" description="Low complexity" evidence="6">
    <location>
        <begin position="9"/>
        <end position="20"/>
    </location>
</feature>
<feature type="transmembrane region" description="Helical" evidence="7">
    <location>
        <begin position="250"/>
        <end position="269"/>
    </location>
</feature>
<keyword evidence="9" id="KW-1185">Reference proteome</keyword>
<evidence type="ECO:0000313" key="8">
    <source>
        <dbReference type="EMBL" id="MCT2043601.1"/>
    </source>
</evidence>
<dbReference type="Gene3D" id="1.20.1740.10">
    <property type="entry name" value="Amino acid/polyamine transporter I"/>
    <property type="match status" value="1"/>
</dbReference>
<feature type="transmembrane region" description="Helical" evidence="7">
    <location>
        <begin position="305"/>
        <end position="329"/>
    </location>
</feature>
<organism evidence="8 9">
    <name type="scientific">Pseudoclavibacter albus</name>
    <dbReference type="NCBI Taxonomy" id="272241"/>
    <lineage>
        <taxon>Bacteria</taxon>
        <taxon>Bacillati</taxon>
        <taxon>Actinomycetota</taxon>
        <taxon>Actinomycetes</taxon>
        <taxon>Micrococcales</taxon>
        <taxon>Microbacteriaceae</taxon>
        <taxon>Pseudoclavibacter</taxon>
    </lineage>
</organism>
<sequence length="531" mass="55126">MHTQTIGQAAPATTAPVTPASGIPTPTRKLGTFSIAMMIVAASAPLTVIAGGAPSSFAVSGVTSVPAAYLVLAAVLALFAFGYAAMARHITNPGAFYAYVARGLGRPLGVASAIGAMVSYLAMEFGIFGMFGFTVADWLTVRFGLETSWWMWALAGVLIVGMLGMWRIDFSARVIAVLVALEFLAVGIVDAVGLGAAPEGYPLDAINPASLITPEVGVLLAFGVAAFMGFESAAIYAHEAKNPRTTIGRATFLAVIGVGLFYSISAWALTVGVGPSQVVAQSEELGPGIVFALIGAHLPEVVVDIVNALFITSLFAALLSFHNAVSRYIAELGRERVAPQVFAKRTQSGAPIVGSLTQTALSIIVTLGFVLGDPGDPLYPVLTMFTWLTNTGAFGLVLLMCFVAVAIIAFFIRDDRGVGAWSRLFAPAIAAIALGAVFILVLVNFPLMLGQEEADLLTWILPSLVIVPGALGFAWAMYLKSARPEAYAGIAADMDAPTGVIPIVHPAPGADRASVMADAHEPAPEAAATRC</sequence>
<dbReference type="Proteomes" id="UP001525379">
    <property type="component" value="Unassembled WGS sequence"/>
</dbReference>
<keyword evidence="4 7" id="KW-1133">Transmembrane helix</keyword>
<keyword evidence="5 7" id="KW-0472">Membrane</keyword>
<protein>
    <submittedName>
        <fullName evidence="8">APC family permease</fullName>
    </submittedName>
</protein>
<feature type="transmembrane region" description="Helical" evidence="7">
    <location>
        <begin position="108"/>
        <end position="129"/>
    </location>
</feature>
<comment type="caution">
    <text evidence="8">The sequence shown here is derived from an EMBL/GenBank/DDBJ whole genome shotgun (WGS) entry which is preliminary data.</text>
</comment>
<comment type="subcellular location">
    <subcellularLocation>
        <location evidence="1">Cell membrane</location>
        <topology evidence="1">Multi-pass membrane protein</topology>
    </subcellularLocation>
</comment>
<evidence type="ECO:0000256" key="1">
    <source>
        <dbReference type="ARBA" id="ARBA00004651"/>
    </source>
</evidence>
<accession>A0ABT2HZ64</accession>
<dbReference type="InterPro" id="IPR002293">
    <property type="entry name" value="AA/rel_permease1"/>
</dbReference>
<name>A0ABT2HZ64_9MICO</name>
<gene>
    <name evidence="8" type="ORF">M3D15_09730</name>
</gene>
<feature type="region of interest" description="Disordered" evidence="6">
    <location>
        <begin position="1"/>
        <end position="23"/>
    </location>
</feature>
<feature type="transmembrane region" description="Helical" evidence="7">
    <location>
        <begin position="149"/>
        <end position="168"/>
    </location>
</feature>
<feature type="transmembrane region" description="Helical" evidence="7">
    <location>
        <begin position="216"/>
        <end position="238"/>
    </location>
</feature>
<evidence type="ECO:0000256" key="6">
    <source>
        <dbReference type="SAM" id="MobiDB-lite"/>
    </source>
</evidence>
<feature type="transmembrane region" description="Helical" evidence="7">
    <location>
        <begin position="459"/>
        <end position="479"/>
    </location>
</feature>
<evidence type="ECO:0000256" key="5">
    <source>
        <dbReference type="ARBA" id="ARBA00023136"/>
    </source>
</evidence>
<feature type="transmembrane region" description="Helical" evidence="7">
    <location>
        <begin position="392"/>
        <end position="412"/>
    </location>
</feature>
<feature type="transmembrane region" description="Helical" evidence="7">
    <location>
        <begin position="67"/>
        <end position="87"/>
    </location>
</feature>
<keyword evidence="2" id="KW-1003">Cell membrane</keyword>
<evidence type="ECO:0000256" key="2">
    <source>
        <dbReference type="ARBA" id="ARBA00022475"/>
    </source>
</evidence>
<evidence type="ECO:0000256" key="3">
    <source>
        <dbReference type="ARBA" id="ARBA00022692"/>
    </source>
</evidence>
<evidence type="ECO:0000256" key="4">
    <source>
        <dbReference type="ARBA" id="ARBA00022989"/>
    </source>
</evidence>
<evidence type="ECO:0000313" key="9">
    <source>
        <dbReference type="Proteomes" id="UP001525379"/>
    </source>
</evidence>
<dbReference type="Pfam" id="PF13520">
    <property type="entry name" value="AA_permease_2"/>
    <property type="match status" value="1"/>
</dbReference>
<dbReference type="PANTHER" id="PTHR42770:SF16">
    <property type="entry name" value="AMINO ACID PERMEASE"/>
    <property type="match status" value="1"/>
</dbReference>
<proteinExistence type="predicted"/>
<dbReference type="RefSeq" id="WP_260104698.1">
    <property type="nucleotide sequence ID" value="NZ_JALXSQ010000058.1"/>
</dbReference>
<feature type="transmembrane region" description="Helical" evidence="7">
    <location>
        <begin position="350"/>
        <end position="372"/>
    </location>
</feature>